<evidence type="ECO:0000313" key="2">
    <source>
        <dbReference type="Proteomes" id="UP001348369"/>
    </source>
</evidence>
<name>A0ACD4ZKZ6_9ACTN</name>
<protein>
    <submittedName>
        <fullName evidence="1">Flagellar brake protein</fullName>
    </submittedName>
</protein>
<sequence length="715" mass="79160">MTDPIGDVPSEPPSEEPQDGTAEAGGETHDLSDDDADEQAARIRRLREAGLSMTHQGARILGRSFISAGAVGYGSGDSAETINNYYGTAPEPDPDDGRVAEQQLEDLRKFYVRPPSHTRLRDLLHAQGLAVLRGAPGSGRFTTALLAAQEARDTGVVVLDPEAGLRRLMQQGQSQGLEVGRAHVVEGDDTSWAPRLRGQFLDRLREETYLSPLVIVVDEHVLIEVSGLRNYLVPHEPPPSDQVLGKHLEVMLADRPEAARRKLLEHESVREELLGLKRMTDVAEFAVRLEVNERSGHDADAIVLGFKTHLRTRAEKLLGPPAGVGTDAKEVSLWSRAFLLACVVLDGMSLTRVSRESQRLAELLHGVAQPSSLPAMPLFDESLRDWRRHADVEFTDREGRVVDAQHPECRVRVRQQGLREAVLQVLWHDHSGARGPLLDWLDGLVVRSEEAIRVAAAQTAGLLATFDWVYVEEELLDRWATDTGEHAPKLRFAAAWALERAVADDRLAVRIRRLLRRWAGQRSHQICAEAAYGTRIGARFPTESLNGLEEIAKSRKKSVRDAVREIYAAGSAPQVLERLAGWAASPYSLLREDAAMCLQQLSGFHGTPAVTSLLHEPGSREHLLALTRLVLVSKNPLTRRRGWDTVRRWVSRAGDELGLAEVLAEFLVMLPPDVDTPADGLRERILFHLRLWAHQGRGGDAAARISSLVTERWSI</sequence>
<accession>A0ACD4ZKZ6</accession>
<proteinExistence type="predicted"/>
<reference evidence="1" key="1">
    <citation type="submission" date="2022-10" db="EMBL/GenBank/DDBJ databases">
        <title>The complete genomes of actinobacterial strains from the NBC collection.</title>
        <authorList>
            <person name="Joergensen T.S."/>
            <person name="Alvarez Arevalo M."/>
            <person name="Sterndorff E.B."/>
            <person name="Faurdal D."/>
            <person name="Vuksanovic O."/>
            <person name="Mourched A.-S."/>
            <person name="Charusanti P."/>
            <person name="Shaw S."/>
            <person name="Blin K."/>
            <person name="Weber T."/>
        </authorList>
    </citation>
    <scope>NUCLEOTIDE SEQUENCE</scope>
    <source>
        <strain evidence="1">NBC 01771</strain>
    </source>
</reference>
<gene>
    <name evidence="1" type="ORF">OG835_18650</name>
</gene>
<dbReference type="Proteomes" id="UP001348369">
    <property type="component" value="Chromosome"/>
</dbReference>
<evidence type="ECO:0000313" key="1">
    <source>
        <dbReference type="EMBL" id="WSB98835.1"/>
    </source>
</evidence>
<keyword evidence="2" id="KW-1185">Reference proteome</keyword>
<organism evidence="1 2">
    <name type="scientific">Streptomyces scopuliridis</name>
    <dbReference type="NCBI Taxonomy" id="452529"/>
    <lineage>
        <taxon>Bacteria</taxon>
        <taxon>Bacillati</taxon>
        <taxon>Actinomycetota</taxon>
        <taxon>Actinomycetes</taxon>
        <taxon>Kitasatosporales</taxon>
        <taxon>Streptomycetaceae</taxon>
        <taxon>Streptomyces</taxon>
    </lineage>
</organism>
<dbReference type="EMBL" id="CP109109">
    <property type="protein sequence ID" value="WSB98835.1"/>
    <property type="molecule type" value="Genomic_DNA"/>
</dbReference>
<keyword evidence="1" id="KW-0969">Cilium</keyword>
<keyword evidence="1" id="KW-0966">Cell projection</keyword>
<keyword evidence="1" id="KW-0282">Flagellum</keyword>